<dbReference type="EMBL" id="AVQL01000437">
    <property type="protein sequence ID" value="KEQ01076.1"/>
    <property type="molecule type" value="Genomic_DNA"/>
</dbReference>
<dbReference type="InterPro" id="IPR005653">
    <property type="entry name" value="OstA-like_N"/>
</dbReference>
<dbReference type="InterPro" id="IPR014340">
    <property type="entry name" value="LptA"/>
</dbReference>
<evidence type="ECO:0000256" key="2">
    <source>
        <dbReference type="ARBA" id="ARBA00022729"/>
    </source>
</evidence>
<dbReference type="Proteomes" id="UP000027644">
    <property type="component" value="Unassembled WGS sequence"/>
</dbReference>
<dbReference type="PANTHER" id="PTHR36504">
    <property type="entry name" value="LIPOPOLYSACCHARIDE EXPORT SYSTEM PROTEIN LPTA"/>
    <property type="match status" value="1"/>
</dbReference>
<reference evidence="6 7" key="1">
    <citation type="journal article" date="2014" name="PLoS Genet.">
        <title>Hidden diversity in honey bee gut symbionts detected by single-cell genomics.</title>
        <authorList>
            <person name="Engel P."/>
            <person name="Stepanauskas R."/>
            <person name="Moran N."/>
        </authorList>
    </citation>
    <scope>NUCLEOTIDE SEQUENCE [LARGE SCALE GENOMIC DNA]</scope>
    <source>
        <strain evidence="6 7">SCGC AB-598-J21</strain>
    </source>
</reference>
<dbReference type="PANTHER" id="PTHR36504:SF1">
    <property type="entry name" value="LIPOPOLYSACCHARIDE EXPORT SYSTEM PROTEIN LPTA"/>
    <property type="match status" value="1"/>
</dbReference>
<dbReference type="InterPro" id="IPR052037">
    <property type="entry name" value="LPS_export_LptA"/>
</dbReference>
<dbReference type="GO" id="GO:0030288">
    <property type="term" value="C:outer membrane-bounded periplasmic space"/>
    <property type="evidence" value="ECO:0007669"/>
    <property type="project" value="TreeGrafter"/>
</dbReference>
<keyword evidence="1 4" id="KW-0813">Transport</keyword>
<feature type="chain" id="PRO_5008981470" description="Lipopolysaccharide export system protein LptA" evidence="4">
    <location>
        <begin position="26"/>
        <end position="167"/>
    </location>
</feature>
<evidence type="ECO:0000256" key="4">
    <source>
        <dbReference type="HAMAP-Rule" id="MF_01914"/>
    </source>
</evidence>
<dbReference type="GO" id="GO:0001530">
    <property type="term" value="F:lipopolysaccharide binding"/>
    <property type="evidence" value="ECO:0007669"/>
    <property type="project" value="InterPro"/>
</dbReference>
<dbReference type="Pfam" id="PF03968">
    <property type="entry name" value="LptD_N"/>
    <property type="match status" value="1"/>
</dbReference>
<gene>
    <name evidence="4" type="primary">lptA</name>
    <name evidence="6" type="ORF">SASC598J21_011500</name>
</gene>
<evidence type="ECO:0000259" key="5">
    <source>
        <dbReference type="Pfam" id="PF03968"/>
    </source>
</evidence>
<dbReference type="GO" id="GO:0015920">
    <property type="term" value="P:lipopolysaccharide transport"/>
    <property type="evidence" value="ECO:0007669"/>
    <property type="project" value="UniProtKB-UniRule"/>
</dbReference>
<keyword evidence="3 4" id="KW-0574">Periplasm</keyword>
<comment type="caution">
    <text evidence="6">The sequence shown here is derived from an EMBL/GenBank/DDBJ whole genome shotgun (WGS) entry which is preliminary data.</text>
</comment>
<dbReference type="HAMAP" id="MF_01914">
    <property type="entry name" value="LPS_assembly_LptA"/>
    <property type="match status" value="1"/>
</dbReference>
<dbReference type="NCBIfam" id="TIGR03002">
    <property type="entry name" value="outer_YhbN_LptA"/>
    <property type="match status" value="1"/>
</dbReference>
<dbReference type="AlphaFoldDB" id="A0A074V7B5"/>
<evidence type="ECO:0000313" key="6">
    <source>
        <dbReference type="EMBL" id="KEQ01076.1"/>
    </source>
</evidence>
<evidence type="ECO:0000256" key="1">
    <source>
        <dbReference type="ARBA" id="ARBA00022448"/>
    </source>
</evidence>
<organism evidence="6 7">
    <name type="scientific">Snodgrassella alvi SCGC AB-598-J21</name>
    <dbReference type="NCBI Taxonomy" id="1385367"/>
    <lineage>
        <taxon>Bacteria</taxon>
        <taxon>Pseudomonadati</taxon>
        <taxon>Pseudomonadota</taxon>
        <taxon>Betaproteobacteria</taxon>
        <taxon>Neisseriales</taxon>
        <taxon>Neisseriaceae</taxon>
        <taxon>Snodgrassella</taxon>
    </lineage>
</organism>
<dbReference type="GO" id="GO:0043165">
    <property type="term" value="P:Gram-negative-bacterium-type cell outer membrane assembly"/>
    <property type="evidence" value="ECO:0007669"/>
    <property type="project" value="UniProtKB-UniRule"/>
</dbReference>
<sequence length="167" mass="18126" precursor="true">MTRTLINGKILAVFCLLAGSMHAWALESDRQQPIQIEADQGSLDKQNQTTVFTGNVKMRQGSMYMNAARITAHKDNAGNQTIIADGKPATFGQQLEKDGMVTGHGDNVHYESLSGIVTITGNAQVNRGGDMARGAVIVYNTNTEVYTVKSAPKGRVHVIIQPQQKKK</sequence>
<dbReference type="GO" id="GO:0017089">
    <property type="term" value="F:glycolipid transfer activity"/>
    <property type="evidence" value="ECO:0007669"/>
    <property type="project" value="TreeGrafter"/>
</dbReference>
<proteinExistence type="inferred from homology"/>
<dbReference type="GO" id="GO:0009279">
    <property type="term" value="C:cell outer membrane"/>
    <property type="evidence" value="ECO:0007669"/>
    <property type="project" value="TreeGrafter"/>
</dbReference>
<comment type="subcellular location">
    <subcellularLocation>
        <location evidence="4">Periplasm</location>
    </subcellularLocation>
</comment>
<evidence type="ECO:0000256" key="3">
    <source>
        <dbReference type="ARBA" id="ARBA00022764"/>
    </source>
</evidence>
<protein>
    <recommendedName>
        <fullName evidence="4">Lipopolysaccharide export system protein LptA</fullName>
    </recommendedName>
</protein>
<name>A0A074V7B5_9NEIS</name>
<accession>A0A074V7B5</accession>
<comment type="function">
    <text evidence="4">Involved in the assembly of lipopolysaccharide (LPS). Required for the translocation of LPS from the inner membrane to the outer membrane.</text>
</comment>
<comment type="subunit">
    <text evidence="4">Component of the lipopolysaccharide transport and assembly complex.</text>
</comment>
<feature type="domain" description="Organic solvent tolerance-like N-terminal" evidence="5">
    <location>
        <begin position="35"/>
        <end position="144"/>
    </location>
</feature>
<dbReference type="Gene3D" id="2.60.450.10">
    <property type="entry name" value="Lipopolysaccharide (LPS) transport protein A like domain"/>
    <property type="match status" value="1"/>
</dbReference>
<keyword evidence="2 4" id="KW-0732">Signal</keyword>
<feature type="signal peptide" evidence="4">
    <location>
        <begin position="1"/>
        <end position="25"/>
    </location>
</feature>
<comment type="similarity">
    <text evidence="4">Belongs to the LptA family.</text>
</comment>
<evidence type="ECO:0000313" key="7">
    <source>
        <dbReference type="Proteomes" id="UP000027644"/>
    </source>
</evidence>